<reference evidence="1" key="1">
    <citation type="submission" date="2020-11" db="EMBL/GenBank/DDBJ databases">
        <authorList>
            <consortium name="DOE Joint Genome Institute"/>
            <person name="Ahrendt S."/>
            <person name="Riley R."/>
            <person name="Andreopoulos W."/>
            <person name="Labutti K."/>
            <person name="Pangilinan J."/>
            <person name="Ruiz-Duenas F.J."/>
            <person name="Barrasa J.M."/>
            <person name="Sanchez-Garcia M."/>
            <person name="Camarero S."/>
            <person name="Miyauchi S."/>
            <person name="Serrano A."/>
            <person name="Linde D."/>
            <person name="Babiker R."/>
            <person name="Drula E."/>
            <person name="Ayuso-Fernandez I."/>
            <person name="Pacheco R."/>
            <person name="Padilla G."/>
            <person name="Ferreira P."/>
            <person name="Barriuso J."/>
            <person name="Kellner H."/>
            <person name="Castanera R."/>
            <person name="Alfaro M."/>
            <person name="Ramirez L."/>
            <person name="Pisabarro A.G."/>
            <person name="Kuo A."/>
            <person name="Tritt A."/>
            <person name="Lipzen A."/>
            <person name="He G."/>
            <person name="Yan M."/>
            <person name="Ng V."/>
            <person name="Cullen D."/>
            <person name="Martin F."/>
            <person name="Rosso M.-N."/>
            <person name="Henrissat B."/>
            <person name="Hibbett D."/>
            <person name="Martinez A.T."/>
            <person name="Grigoriev I.V."/>
        </authorList>
    </citation>
    <scope>NUCLEOTIDE SEQUENCE</scope>
    <source>
        <strain evidence="1">MF-IS2</strain>
    </source>
</reference>
<gene>
    <name evidence="1" type="ORF">P691DRAFT_805702</name>
</gene>
<comment type="caution">
    <text evidence="1">The sequence shown here is derived from an EMBL/GenBank/DDBJ whole genome shotgun (WGS) entry which is preliminary data.</text>
</comment>
<organism evidence="1 2">
    <name type="scientific">Macrolepiota fuliginosa MF-IS2</name>
    <dbReference type="NCBI Taxonomy" id="1400762"/>
    <lineage>
        <taxon>Eukaryota</taxon>
        <taxon>Fungi</taxon>
        <taxon>Dikarya</taxon>
        <taxon>Basidiomycota</taxon>
        <taxon>Agaricomycotina</taxon>
        <taxon>Agaricomycetes</taxon>
        <taxon>Agaricomycetidae</taxon>
        <taxon>Agaricales</taxon>
        <taxon>Agaricineae</taxon>
        <taxon>Agaricaceae</taxon>
        <taxon>Macrolepiota</taxon>
    </lineage>
</organism>
<protein>
    <submittedName>
        <fullName evidence="1">Uncharacterized protein</fullName>
    </submittedName>
</protein>
<keyword evidence="2" id="KW-1185">Reference proteome</keyword>
<evidence type="ECO:0000313" key="1">
    <source>
        <dbReference type="EMBL" id="KAF9445399.1"/>
    </source>
</evidence>
<proteinExistence type="predicted"/>
<dbReference type="EMBL" id="MU151303">
    <property type="protein sequence ID" value="KAF9445399.1"/>
    <property type="molecule type" value="Genomic_DNA"/>
</dbReference>
<accession>A0A9P5X6E2</accession>
<evidence type="ECO:0000313" key="2">
    <source>
        <dbReference type="Proteomes" id="UP000807342"/>
    </source>
</evidence>
<dbReference type="AlphaFoldDB" id="A0A9P5X6E2"/>
<name>A0A9P5X6E2_9AGAR</name>
<sequence length="88" mass="10259">MSGQLPIQFLSLTQDERYEIPPSERPIDHPALGDRIPFTLRSGQMAAFVAMMSPEQQEAFEVKVAQQQEELRLWDRRNERRMTNSVRA</sequence>
<dbReference type="Proteomes" id="UP000807342">
    <property type="component" value="Unassembled WGS sequence"/>
</dbReference>